<dbReference type="Proteomes" id="UP000291088">
    <property type="component" value="Unassembled WGS sequence"/>
</dbReference>
<keyword evidence="2" id="KW-1185">Reference proteome</keyword>
<name>A0A4Q2THI7_9HYPH</name>
<proteinExistence type="predicted"/>
<dbReference type="InterPro" id="IPR041374">
    <property type="entry name" value="BaeRF_family12"/>
</dbReference>
<evidence type="ECO:0000313" key="2">
    <source>
        <dbReference type="Proteomes" id="UP000291088"/>
    </source>
</evidence>
<organism evidence="1 2">
    <name type="scientific">Ciceribacter ferrooxidans</name>
    <dbReference type="NCBI Taxonomy" id="2509717"/>
    <lineage>
        <taxon>Bacteria</taxon>
        <taxon>Pseudomonadati</taxon>
        <taxon>Pseudomonadota</taxon>
        <taxon>Alphaproteobacteria</taxon>
        <taxon>Hyphomicrobiales</taxon>
        <taxon>Rhizobiaceae</taxon>
        <taxon>Ciceribacter</taxon>
    </lineage>
</organism>
<dbReference type="EMBL" id="SDVB01000170">
    <property type="protein sequence ID" value="RYC17858.1"/>
    <property type="molecule type" value="Genomic_DNA"/>
</dbReference>
<reference evidence="1 2" key="1">
    <citation type="submission" date="2019-01" db="EMBL/GenBank/DDBJ databases">
        <authorList>
            <person name="Deng T."/>
        </authorList>
    </citation>
    <scope>NUCLEOTIDE SEQUENCE [LARGE SCALE GENOMIC DNA]</scope>
    <source>
        <strain evidence="1 2">F8825</strain>
    </source>
</reference>
<dbReference type="RefSeq" id="WP_129331430.1">
    <property type="nucleotide sequence ID" value="NZ_SDVB01000170.1"/>
</dbReference>
<dbReference type="OrthoDB" id="9812459at2"/>
<accession>A0A4Q2THI7</accession>
<dbReference type="AlphaFoldDB" id="A0A4Q2THI7"/>
<evidence type="ECO:0000313" key="1">
    <source>
        <dbReference type="EMBL" id="RYC17858.1"/>
    </source>
</evidence>
<sequence length="150" mass="16299">MSRIVIGRKAWVVVCDGGKALFLRNDGDADLVNLTVADHMGQHVEATRDLGVDQPGRAFSSAGTHRSAMGETDWHDQAETDFLKEIAEKVSELVEAHEIKALILVAPPRALGILRDALDGLPEGVIRAEVAKDMVKETVPEIEKHLASLE</sequence>
<gene>
    <name evidence="1" type="ORF">EUU22_07760</name>
</gene>
<dbReference type="Pfam" id="PF18856">
    <property type="entry name" value="baeRF_family12"/>
    <property type="match status" value="1"/>
</dbReference>
<protein>
    <submittedName>
        <fullName evidence="1">Host attachment protein</fullName>
    </submittedName>
</protein>
<comment type="caution">
    <text evidence="1">The sequence shown here is derived from an EMBL/GenBank/DDBJ whole genome shotgun (WGS) entry which is preliminary data.</text>
</comment>